<name>A0A0U3PAF1_9MICC</name>
<accession>A0A0U3PAF1</accession>
<evidence type="ECO:0000259" key="2">
    <source>
        <dbReference type="Pfam" id="PF00144"/>
    </source>
</evidence>
<dbReference type="InterPro" id="IPR050789">
    <property type="entry name" value="Diverse_Enzym_Activities"/>
</dbReference>
<dbReference type="RefSeq" id="WP_058930429.1">
    <property type="nucleotide sequence ID" value="NZ_CP013747.1"/>
</dbReference>
<dbReference type="InterPro" id="IPR001466">
    <property type="entry name" value="Beta-lactam-related"/>
</dbReference>
<dbReference type="InterPro" id="IPR012338">
    <property type="entry name" value="Beta-lactam/transpept-like"/>
</dbReference>
<dbReference type="EMBL" id="CP013747">
    <property type="protein sequence ID" value="ALV41283.1"/>
    <property type="molecule type" value="Genomic_DNA"/>
</dbReference>
<gene>
    <name evidence="3" type="ORF">AU252_09080</name>
</gene>
<evidence type="ECO:0000313" key="3">
    <source>
        <dbReference type="EMBL" id="ALV41283.1"/>
    </source>
</evidence>
<dbReference type="SUPFAM" id="SSF56601">
    <property type="entry name" value="beta-lactamase/transpeptidase-like"/>
    <property type="match status" value="1"/>
</dbReference>
<organism evidence="3">
    <name type="scientific">Pseudarthrobacter sulfonivorans</name>
    <dbReference type="NCBI Taxonomy" id="121292"/>
    <lineage>
        <taxon>Bacteria</taxon>
        <taxon>Bacillati</taxon>
        <taxon>Actinomycetota</taxon>
        <taxon>Actinomycetes</taxon>
        <taxon>Micrococcales</taxon>
        <taxon>Micrococcaceae</taxon>
        <taxon>Pseudarthrobacter</taxon>
    </lineage>
</organism>
<evidence type="ECO:0000256" key="1">
    <source>
        <dbReference type="SAM" id="SignalP"/>
    </source>
</evidence>
<dbReference type="Pfam" id="PF00144">
    <property type="entry name" value="Beta-lactamase"/>
    <property type="match status" value="1"/>
</dbReference>
<dbReference type="PANTHER" id="PTHR43283">
    <property type="entry name" value="BETA-LACTAMASE-RELATED"/>
    <property type="match status" value="1"/>
</dbReference>
<dbReference type="AlphaFoldDB" id="A0A0U3PAF1"/>
<keyword evidence="1" id="KW-0732">Signal</keyword>
<dbReference type="PROSITE" id="PS51257">
    <property type="entry name" value="PROKAR_LIPOPROTEIN"/>
    <property type="match status" value="1"/>
</dbReference>
<sequence>MSEPRKRPSPVRFSAVLAAIVAVVLTGCTAAPPAPVQVTRATVTYRTILAEFSKRMLDLGATAVLIEARIDGETFSSAGGVRSLETSAPAEVTDPVHVASVTKSMVAVSVLKLVEEGIIRLQDPVGRHLPEFDSLMKPPGPVTVEHLLRHTSGMPNYHDPQLTSRTLQQALTQPITAEEILALTASVPWVLTPGGGMQYANANYIALGLMVQRLRGQPIAEVLRSDTIEPLKLTGTHLTGPGPAPATMVHGYITIDGVRVDTTYLAGLIGDTAAGLVSTVGDLNTFYAALMDGRLLKPATVKEMLLAPEGYGLGLERWGDACEGGFYYGHPGDTAGYGTMALTTPDARRQLTINLAYPPGPLNLTPYAPSNELAWEVLRIARKALDSTC</sequence>
<feature type="chain" id="PRO_5006842829" description="Beta-lactamase-related domain-containing protein" evidence="1">
    <location>
        <begin position="31"/>
        <end position="389"/>
    </location>
</feature>
<protein>
    <recommendedName>
        <fullName evidence="2">Beta-lactamase-related domain-containing protein</fullName>
    </recommendedName>
</protein>
<feature type="domain" description="Beta-lactamase-related" evidence="2">
    <location>
        <begin position="70"/>
        <end position="352"/>
    </location>
</feature>
<evidence type="ECO:0000313" key="4">
    <source>
        <dbReference type="Proteomes" id="UP000065151"/>
    </source>
</evidence>
<proteinExistence type="predicted"/>
<dbReference type="KEGG" id="psul:AU252_09080"/>
<feature type="signal peptide" evidence="1">
    <location>
        <begin position="1"/>
        <end position="30"/>
    </location>
</feature>
<dbReference type="Gene3D" id="3.40.710.10">
    <property type="entry name" value="DD-peptidase/beta-lactamase superfamily"/>
    <property type="match status" value="1"/>
</dbReference>
<dbReference type="STRING" id="121292.AU252_09080"/>
<dbReference type="Proteomes" id="UP000065151">
    <property type="component" value="Chromosome"/>
</dbReference>
<reference evidence="3 4" key="1">
    <citation type="submission" date="2015-12" db="EMBL/GenBank/DDBJ databases">
        <authorList>
            <person name="Shamseldin A."/>
            <person name="Moawad H."/>
            <person name="Abd El-Rahim W.M."/>
            <person name="Sadowsky M.J."/>
        </authorList>
    </citation>
    <scope>NUCLEOTIDE SEQUENCE [LARGE SCALE GENOMIC DNA]</scope>
    <source>
        <strain evidence="3 4">Ar51</strain>
    </source>
</reference>